<feature type="transmembrane region" description="Helical" evidence="2">
    <location>
        <begin position="142"/>
        <end position="160"/>
    </location>
</feature>
<feature type="transmembrane region" description="Helical" evidence="2">
    <location>
        <begin position="102"/>
        <end position="122"/>
    </location>
</feature>
<dbReference type="InterPro" id="IPR049352">
    <property type="entry name" value="Rost"/>
</dbReference>
<feature type="transmembrane region" description="Helical" evidence="2">
    <location>
        <begin position="61"/>
        <end position="82"/>
    </location>
</feature>
<dbReference type="PANTHER" id="PTHR12242">
    <property type="entry name" value="OS02G0130600 PROTEIN-RELATED"/>
    <property type="match status" value="1"/>
</dbReference>
<organism evidence="3 4">
    <name type="scientific">Pinctada imbricata</name>
    <name type="common">Atlantic pearl-oyster</name>
    <name type="synonym">Pinctada martensii</name>
    <dbReference type="NCBI Taxonomy" id="66713"/>
    <lineage>
        <taxon>Eukaryota</taxon>
        <taxon>Metazoa</taxon>
        <taxon>Spiralia</taxon>
        <taxon>Lophotrochozoa</taxon>
        <taxon>Mollusca</taxon>
        <taxon>Bivalvia</taxon>
        <taxon>Autobranchia</taxon>
        <taxon>Pteriomorphia</taxon>
        <taxon>Pterioida</taxon>
        <taxon>Pterioidea</taxon>
        <taxon>Pteriidae</taxon>
        <taxon>Pinctada</taxon>
    </lineage>
</organism>
<keyword evidence="2" id="KW-0812">Transmembrane</keyword>
<evidence type="ECO:0008006" key="5">
    <source>
        <dbReference type="Google" id="ProtNLM"/>
    </source>
</evidence>
<dbReference type="Pfam" id="PF21534">
    <property type="entry name" value="Rost"/>
    <property type="match status" value="1"/>
</dbReference>
<sequence>MRNGDLSVTEGGGVARKDAKEDSRTEGPGGTCRREFKIQAFTLQYQRPSHFVISQCLESQLYIAWVVFWAIFHLIITILQPFDVLQDSLPSPRWLAFLTNWGYLLLVTSSFLDCGLVLFAHLRQSDLLIDKSEMTWYLKLGWVLYNVSTVLSVTITLLFYTLLTPGTSPNSILKHAINSVYALSNFFICAKPFRILHAFHSMIFSFIYLIFSVIYQEITDDVIYEILDWTSLPTAPLLGIGTVIIVIPLVHVILFLLYRVRLLISKKANCNKVTIQTERGKESVQNEVRHAETTHM</sequence>
<name>A0AA88YBC6_PINIB</name>
<feature type="transmembrane region" description="Helical" evidence="2">
    <location>
        <begin position="195"/>
        <end position="215"/>
    </location>
</feature>
<evidence type="ECO:0000256" key="2">
    <source>
        <dbReference type="SAM" id="Phobius"/>
    </source>
</evidence>
<comment type="caution">
    <text evidence="3">The sequence shown here is derived from an EMBL/GenBank/DDBJ whole genome shotgun (WGS) entry which is preliminary data.</text>
</comment>
<feature type="compositionally biased region" description="Basic and acidic residues" evidence="1">
    <location>
        <begin position="15"/>
        <end position="25"/>
    </location>
</feature>
<keyword evidence="4" id="KW-1185">Reference proteome</keyword>
<dbReference type="PANTHER" id="PTHR12242:SF1">
    <property type="entry name" value="MYND-TYPE DOMAIN-CONTAINING PROTEIN"/>
    <property type="match status" value="1"/>
</dbReference>
<reference evidence="3" key="1">
    <citation type="submission" date="2019-08" db="EMBL/GenBank/DDBJ databases">
        <title>The improved chromosome-level genome for the pearl oyster Pinctada fucata martensii using PacBio sequencing and Hi-C.</title>
        <authorList>
            <person name="Zheng Z."/>
        </authorList>
    </citation>
    <scope>NUCLEOTIDE SEQUENCE</scope>
    <source>
        <strain evidence="3">ZZ-2019</strain>
        <tissue evidence="3">Adductor muscle</tissue>
    </source>
</reference>
<feature type="transmembrane region" description="Helical" evidence="2">
    <location>
        <begin position="235"/>
        <end position="258"/>
    </location>
</feature>
<gene>
    <name evidence="3" type="ORF">FSP39_004384</name>
</gene>
<dbReference type="GO" id="GO:0016020">
    <property type="term" value="C:membrane"/>
    <property type="evidence" value="ECO:0007669"/>
    <property type="project" value="TreeGrafter"/>
</dbReference>
<evidence type="ECO:0000313" key="4">
    <source>
        <dbReference type="Proteomes" id="UP001186944"/>
    </source>
</evidence>
<keyword evidence="2" id="KW-1133">Transmembrane helix</keyword>
<dbReference type="EMBL" id="VSWD01000005">
    <property type="protein sequence ID" value="KAK3101548.1"/>
    <property type="molecule type" value="Genomic_DNA"/>
</dbReference>
<feature type="transmembrane region" description="Helical" evidence="2">
    <location>
        <begin position="172"/>
        <end position="188"/>
    </location>
</feature>
<feature type="region of interest" description="Disordered" evidence="1">
    <location>
        <begin position="1"/>
        <end position="31"/>
    </location>
</feature>
<evidence type="ECO:0000256" key="1">
    <source>
        <dbReference type="SAM" id="MobiDB-lite"/>
    </source>
</evidence>
<protein>
    <recommendedName>
        <fullName evidence="5">Protein rolling stone</fullName>
    </recommendedName>
</protein>
<accession>A0AA88YBC6</accession>
<dbReference type="AlphaFoldDB" id="A0AA88YBC6"/>
<evidence type="ECO:0000313" key="3">
    <source>
        <dbReference type="EMBL" id="KAK3101548.1"/>
    </source>
</evidence>
<dbReference type="Proteomes" id="UP001186944">
    <property type="component" value="Unassembled WGS sequence"/>
</dbReference>
<proteinExistence type="predicted"/>
<keyword evidence="2" id="KW-0472">Membrane</keyword>